<keyword evidence="3" id="KW-1185">Reference proteome</keyword>
<evidence type="ECO:0000313" key="3">
    <source>
        <dbReference type="Proteomes" id="UP000324222"/>
    </source>
</evidence>
<name>A0A5B7ISA8_PORTR</name>
<evidence type="ECO:0000313" key="2">
    <source>
        <dbReference type="EMBL" id="MPC86762.1"/>
    </source>
</evidence>
<gene>
    <name evidence="2" type="ORF">E2C01_081598</name>
</gene>
<accession>A0A5B7ISA8</accession>
<proteinExistence type="predicted"/>
<organism evidence="2 3">
    <name type="scientific">Portunus trituberculatus</name>
    <name type="common">Swimming crab</name>
    <name type="synonym">Neptunus trituberculatus</name>
    <dbReference type="NCBI Taxonomy" id="210409"/>
    <lineage>
        <taxon>Eukaryota</taxon>
        <taxon>Metazoa</taxon>
        <taxon>Ecdysozoa</taxon>
        <taxon>Arthropoda</taxon>
        <taxon>Crustacea</taxon>
        <taxon>Multicrustacea</taxon>
        <taxon>Malacostraca</taxon>
        <taxon>Eumalacostraca</taxon>
        <taxon>Eucarida</taxon>
        <taxon>Decapoda</taxon>
        <taxon>Pleocyemata</taxon>
        <taxon>Brachyura</taxon>
        <taxon>Eubrachyura</taxon>
        <taxon>Portunoidea</taxon>
        <taxon>Portunidae</taxon>
        <taxon>Portuninae</taxon>
        <taxon>Portunus</taxon>
    </lineage>
</organism>
<sequence>MLPPAPPPPPAAHHPAGHVTVAQVIMAYEEVTPEERASTGRRHKSSTKVMLGTAGRPEPGERQTGERRNDVELSTRGRRGQH</sequence>
<protein>
    <submittedName>
        <fullName evidence="2">Uncharacterized protein</fullName>
    </submittedName>
</protein>
<dbReference type="AlphaFoldDB" id="A0A5B7ISA8"/>
<dbReference type="EMBL" id="VSRR010072435">
    <property type="protein sequence ID" value="MPC86762.1"/>
    <property type="molecule type" value="Genomic_DNA"/>
</dbReference>
<evidence type="ECO:0000256" key="1">
    <source>
        <dbReference type="SAM" id="MobiDB-lite"/>
    </source>
</evidence>
<feature type="compositionally biased region" description="Basic and acidic residues" evidence="1">
    <location>
        <begin position="58"/>
        <end position="75"/>
    </location>
</feature>
<comment type="caution">
    <text evidence="2">The sequence shown here is derived from an EMBL/GenBank/DDBJ whole genome shotgun (WGS) entry which is preliminary data.</text>
</comment>
<feature type="region of interest" description="Disordered" evidence="1">
    <location>
        <begin position="32"/>
        <end position="82"/>
    </location>
</feature>
<reference evidence="2 3" key="1">
    <citation type="submission" date="2019-05" db="EMBL/GenBank/DDBJ databases">
        <title>Another draft genome of Portunus trituberculatus and its Hox gene families provides insights of decapod evolution.</title>
        <authorList>
            <person name="Jeong J.-H."/>
            <person name="Song I."/>
            <person name="Kim S."/>
            <person name="Choi T."/>
            <person name="Kim D."/>
            <person name="Ryu S."/>
            <person name="Kim W."/>
        </authorList>
    </citation>
    <scope>NUCLEOTIDE SEQUENCE [LARGE SCALE GENOMIC DNA]</scope>
    <source>
        <tissue evidence="2">Muscle</tissue>
    </source>
</reference>
<dbReference type="Proteomes" id="UP000324222">
    <property type="component" value="Unassembled WGS sequence"/>
</dbReference>